<organism evidence="2 3">
    <name type="scientific">Formosa sediminum</name>
    <dbReference type="NCBI Taxonomy" id="2594004"/>
    <lineage>
        <taxon>Bacteria</taxon>
        <taxon>Pseudomonadati</taxon>
        <taxon>Bacteroidota</taxon>
        <taxon>Flavobacteriia</taxon>
        <taxon>Flavobacteriales</taxon>
        <taxon>Flavobacteriaceae</taxon>
        <taxon>Formosa</taxon>
    </lineage>
</organism>
<dbReference type="CDD" id="cd12797">
    <property type="entry name" value="M23_peptidase"/>
    <property type="match status" value="1"/>
</dbReference>
<dbReference type="OrthoDB" id="9810477at2"/>
<evidence type="ECO:0000313" key="2">
    <source>
        <dbReference type="EMBL" id="QDO95085.1"/>
    </source>
</evidence>
<keyword evidence="3" id="KW-1185">Reference proteome</keyword>
<reference evidence="2 3" key="1">
    <citation type="submission" date="2019-07" db="EMBL/GenBank/DDBJ databases">
        <title>Genome sequencing for Formosa sp. PS13.</title>
        <authorList>
            <person name="Park S.-J."/>
        </authorList>
    </citation>
    <scope>NUCLEOTIDE SEQUENCE [LARGE SCALE GENOMIC DNA]</scope>
    <source>
        <strain evidence="2 3">PS13</strain>
    </source>
</reference>
<dbReference type="PANTHER" id="PTHR21666">
    <property type="entry name" value="PEPTIDASE-RELATED"/>
    <property type="match status" value="1"/>
</dbReference>
<dbReference type="InterPro" id="IPR050570">
    <property type="entry name" value="Cell_wall_metabolism_enzyme"/>
</dbReference>
<dbReference type="RefSeq" id="WP_143381993.1">
    <property type="nucleotide sequence ID" value="NZ_CP041637.1"/>
</dbReference>
<feature type="domain" description="M23ase beta-sheet core" evidence="1">
    <location>
        <begin position="135"/>
        <end position="169"/>
    </location>
</feature>
<feature type="domain" description="M23ase beta-sheet core" evidence="1">
    <location>
        <begin position="48"/>
        <end position="108"/>
    </location>
</feature>
<dbReference type="InterPro" id="IPR016047">
    <property type="entry name" value="M23ase_b-sheet_dom"/>
</dbReference>
<dbReference type="Proteomes" id="UP000319209">
    <property type="component" value="Chromosome"/>
</dbReference>
<gene>
    <name evidence="2" type="ORF">FNB79_14265</name>
</gene>
<dbReference type="KEGG" id="fop:FNB79_14265"/>
<evidence type="ECO:0000259" key="1">
    <source>
        <dbReference type="Pfam" id="PF01551"/>
    </source>
</evidence>
<dbReference type="AlphaFoldDB" id="A0A516GUB6"/>
<dbReference type="SUPFAM" id="SSF51261">
    <property type="entry name" value="Duplicated hybrid motif"/>
    <property type="match status" value="1"/>
</dbReference>
<protein>
    <submittedName>
        <fullName evidence="2">M23 family metallopeptidase</fullName>
    </submittedName>
</protein>
<dbReference type="Gene3D" id="2.70.70.10">
    <property type="entry name" value="Glucose Permease (Domain IIA)"/>
    <property type="match status" value="1"/>
</dbReference>
<dbReference type="Pfam" id="PF01551">
    <property type="entry name" value="Peptidase_M23"/>
    <property type="match status" value="2"/>
</dbReference>
<name>A0A516GUB6_9FLAO</name>
<accession>A0A516GUB6</accession>
<dbReference type="GO" id="GO:0004222">
    <property type="term" value="F:metalloendopeptidase activity"/>
    <property type="evidence" value="ECO:0007669"/>
    <property type="project" value="TreeGrafter"/>
</dbReference>
<proteinExistence type="predicted"/>
<dbReference type="InterPro" id="IPR011055">
    <property type="entry name" value="Dup_hybrid_motif"/>
</dbReference>
<sequence>MRIPFFLFFFIPVILFSQNPYPQDYFSNPLEIPIVLAGTFAELRSNHFHSGMDIKTQQREGLNVLAAADGFVSRIKISSFGYGKTLYVTHPNGYTTVYAHLSKLAPKIEAYLKERQYQEESYEIELFPPIKALLVEKGERIAYSGNTGSSGGPHLHFEIRDKNEHPLNPMLFGITTKDTKAPLISSLYAYPISENAHVNKSDSKQKIRLIKQADGNFIAEPIKAYGKIGFGIETVDQQDLAYNKNGVYNIQTQFNGLINFEIDFKSFSFLETNDINRLIDYDIYKNEKDRIQKLFVASNNTLSLYKNTVDNGYLTIADSTSGVYKIKVSDFEGNASWITVSIDGKQNDKVIKTAPKVTPYYIFENKATALTEENVTVNFFKNTFYEDFFLDFKVSNDTLQLLPIGQAARKNFSIAFDISKYNDADKNQLFIAELVGYKKYPSYSKTTRTANTLVTYTKDLGYYTLVSDTVAPTITAVNFKNNQWISSAKTLRVKISDDLSGISNYRATLNGKWILMEYEYKKDMLTYEFSDNISATGQNDFKLIVTDNVGNSATFETRFYRK</sequence>
<dbReference type="PANTHER" id="PTHR21666:SF285">
    <property type="entry name" value="M23 FAMILY METALLOPEPTIDASE"/>
    <property type="match status" value="1"/>
</dbReference>
<dbReference type="EMBL" id="CP041637">
    <property type="protein sequence ID" value="QDO95085.1"/>
    <property type="molecule type" value="Genomic_DNA"/>
</dbReference>
<evidence type="ECO:0000313" key="3">
    <source>
        <dbReference type="Proteomes" id="UP000319209"/>
    </source>
</evidence>